<dbReference type="GeneID" id="19893799"/>
<dbReference type="OrthoDB" id="20886at2759"/>
<dbReference type="Pfam" id="PF08598">
    <property type="entry name" value="Sds3"/>
    <property type="match status" value="1"/>
</dbReference>
<feature type="region of interest" description="Disordered" evidence="6">
    <location>
        <begin position="180"/>
        <end position="199"/>
    </location>
</feature>
<feature type="region of interest" description="Disordered" evidence="6">
    <location>
        <begin position="536"/>
        <end position="556"/>
    </location>
</feature>
<feature type="compositionally biased region" description="Polar residues" evidence="6">
    <location>
        <begin position="187"/>
        <end position="199"/>
    </location>
</feature>
<evidence type="ECO:0000256" key="5">
    <source>
        <dbReference type="ARBA" id="ARBA00023242"/>
    </source>
</evidence>
<dbReference type="PANTHER" id="PTHR21964">
    <property type="entry name" value="BREAST CANCER METASTASIS-SUPPRESSOR 1"/>
    <property type="match status" value="1"/>
</dbReference>
<feature type="compositionally biased region" description="Basic and acidic residues" evidence="6">
    <location>
        <begin position="225"/>
        <end position="240"/>
    </location>
</feature>
<evidence type="ECO:0000313" key="7">
    <source>
        <dbReference type="EMBL" id="EMR11663.1"/>
    </source>
</evidence>
<dbReference type="HOGENOM" id="CLU_447671_0_0_1"/>
<evidence type="ECO:0000256" key="6">
    <source>
        <dbReference type="SAM" id="MobiDB-lite"/>
    </source>
</evidence>
<gene>
    <name evidence="7" type="ORF">PNEG_00101</name>
</gene>
<keyword evidence="2" id="KW-0678">Repressor</keyword>
<comment type="caution">
    <text evidence="7">The sequence shown here is derived from an EMBL/GenBank/DDBJ whole genome shotgun (WGS) entry which is preliminary data.</text>
</comment>
<feature type="region of interest" description="Disordered" evidence="6">
    <location>
        <begin position="134"/>
        <end position="166"/>
    </location>
</feature>
<accession>M7NSD5</accession>
<proteinExistence type="predicted"/>
<keyword evidence="3" id="KW-0805">Transcription regulation</keyword>
<evidence type="ECO:0000256" key="3">
    <source>
        <dbReference type="ARBA" id="ARBA00023015"/>
    </source>
</evidence>
<name>M7NSD5_PNEMU</name>
<evidence type="ECO:0000256" key="4">
    <source>
        <dbReference type="ARBA" id="ARBA00023163"/>
    </source>
</evidence>
<dbReference type="VEuPathDB" id="FungiDB:PNEG_00101"/>
<evidence type="ECO:0008006" key="9">
    <source>
        <dbReference type="Google" id="ProtNLM"/>
    </source>
</evidence>
<organism evidence="7 8">
    <name type="scientific">Pneumocystis murina (strain B123)</name>
    <name type="common">Mouse pneumocystis pneumonia agent</name>
    <name type="synonym">Pneumocystis carinii f. sp. muris</name>
    <dbReference type="NCBI Taxonomy" id="1069680"/>
    <lineage>
        <taxon>Eukaryota</taxon>
        <taxon>Fungi</taxon>
        <taxon>Dikarya</taxon>
        <taxon>Ascomycota</taxon>
        <taxon>Taphrinomycotina</taxon>
        <taxon>Pneumocystomycetes</taxon>
        <taxon>Pneumocystaceae</taxon>
        <taxon>Pneumocystis</taxon>
    </lineage>
</organism>
<dbReference type="STRING" id="1069680.M7NSD5"/>
<dbReference type="Proteomes" id="UP000011958">
    <property type="component" value="Unassembled WGS sequence"/>
</dbReference>
<dbReference type="GO" id="GO:0010468">
    <property type="term" value="P:regulation of gene expression"/>
    <property type="evidence" value="ECO:0007669"/>
    <property type="project" value="UniProtKB-ARBA"/>
</dbReference>
<dbReference type="AlphaFoldDB" id="M7NSD5"/>
<feature type="region of interest" description="Disordered" evidence="6">
    <location>
        <begin position="210"/>
        <end position="254"/>
    </location>
</feature>
<comment type="subcellular location">
    <subcellularLocation>
        <location evidence="1">Nucleus</location>
    </subcellularLocation>
</comment>
<dbReference type="EMBL" id="AFWA02000005">
    <property type="protein sequence ID" value="EMR11663.1"/>
    <property type="molecule type" value="Genomic_DNA"/>
</dbReference>
<dbReference type="SMART" id="SM01401">
    <property type="entry name" value="Sds3"/>
    <property type="match status" value="1"/>
</dbReference>
<sequence>MPRGRGRHHDREIIIEKGMVSNQNSAGIWSGKRLRRGRGRISKKGETLSSPVFSGSSVFRENYLVENSMEGLGSSKNAYILYGSKYKNSEENTLVGEPLIDTNQTRQDNMNELEAISVLDGFSNSVSVVDSSYIKKPKNNNSDDDLSSLSELNDSEAETERIEDIDSSLEVHMINKKLIEDQKNPDINESESSQPFTSFNKKYKKDKSELFGPPEFLSSSSNEYVSKKDSKSDGDDDSVHSKTIPSLDNESTVEEEIMESVFGDDDISMNVDDEVDEKKVQKRKDAIAALTQIEIQFAKLRDKLYENQISCLDKEVDLVNKGIHPELSSLMEKIAERRERKYNIAVAFRDMSIKFIKDEFIAHQYEIQNSFLESKRKLREKMLQRTGEKCFQIYHERRLMETLAPEYGFSIPTKRLVQLKNRRAHELEVMFLVGLKTYIGFPAAPEIKNASKEEIMQDLSEMKVKRAPFDSFRNFIFPNSTLQNTSSHNQESQLKSYNNNLFSQFLYQKSSQSRQYSNCMTSHSLSEYSSLKQHSLNTYPPYNSDRNQPSSHDQYHSSFCMQHEQASVDMQLMGNKPFCQFPLSPRLNQSLQYFEPLQKKNDYIGMILHQ</sequence>
<reference evidence="8" key="1">
    <citation type="journal article" date="2016" name="Nat. Commun.">
        <title>Genome analysis of three Pneumocystis species reveals adaptation mechanisms to life exclusively in mammalian hosts.</title>
        <authorList>
            <person name="Ma L."/>
            <person name="Chen Z."/>
            <person name="Huang D.W."/>
            <person name="Kutty G."/>
            <person name="Ishihara M."/>
            <person name="Wang H."/>
            <person name="Abouelleil A."/>
            <person name="Bishop L."/>
            <person name="Davey E."/>
            <person name="Deng R."/>
            <person name="Deng X."/>
            <person name="Fan L."/>
            <person name="Fantoni G."/>
            <person name="Fitzgerald M."/>
            <person name="Gogineni E."/>
            <person name="Goldberg J.M."/>
            <person name="Handley G."/>
            <person name="Hu X."/>
            <person name="Huber C."/>
            <person name="Jiao X."/>
            <person name="Jones K."/>
            <person name="Levin J.Z."/>
            <person name="Liu Y."/>
            <person name="Macdonald P."/>
            <person name="Melnikov A."/>
            <person name="Raley C."/>
            <person name="Sassi M."/>
            <person name="Sherman B.T."/>
            <person name="Song X."/>
            <person name="Sykes S."/>
            <person name="Tran B."/>
            <person name="Walsh L."/>
            <person name="Xia Y."/>
            <person name="Yang J."/>
            <person name="Young S."/>
            <person name="Zeng Q."/>
            <person name="Zheng X."/>
            <person name="Stephens R."/>
            <person name="Nusbaum C."/>
            <person name="Birren B.W."/>
            <person name="Azadi P."/>
            <person name="Lempicki R.A."/>
            <person name="Cuomo C.A."/>
            <person name="Kovacs J.A."/>
        </authorList>
    </citation>
    <scope>NUCLEOTIDE SEQUENCE [LARGE SCALE GENOMIC DNA]</scope>
    <source>
        <strain evidence="8">B123</strain>
    </source>
</reference>
<evidence type="ECO:0000313" key="8">
    <source>
        <dbReference type="Proteomes" id="UP000011958"/>
    </source>
</evidence>
<evidence type="ECO:0000256" key="2">
    <source>
        <dbReference type="ARBA" id="ARBA00022491"/>
    </source>
</evidence>
<dbReference type="InterPro" id="IPR013907">
    <property type="entry name" value="Sds3"/>
</dbReference>
<dbReference type="eggNOG" id="ENOG502S36P">
    <property type="taxonomic scope" value="Eukaryota"/>
</dbReference>
<protein>
    <recommendedName>
        <fullName evidence="9">Transcriptional regulatory protein DEP1</fullName>
    </recommendedName>
</protein>
<dbReference type="RefSeq" id="XP_007871958.1">
    <property type="nucleotide sequence ID" value="XM_007873767.1"/>
</dbReference>
<keyword evidence="5" id="KW-0539">Nucleus</keyword>
<keyword evidence="4" id="KW-0804">Transcription</keyword>
<evidence type="ECO:0000256" key="1">
    <source>
        <dbReference type="ARBA" id="ARBA00004123"/>
    </source>
</evidence>
<dbReference type="GO" id="GO:0005654">
    <property type="term" value="C:nucleoplasm"/>
    <property type="evidence" value="ECO:0007669"/>
    <property type="project" value="UniProtKB-ARBA"/>
</dbReference>
<keyword evidence="8" id="KW-1185">Reference proteome</keyword>